<dbReference type="InterPro" id="IPR003688">
    <property type="entry name" value="TraG/VirD4"/>
</dbReference>
<dbReference type="Gene3D" id="3.40.50.300">
    <property type="entry name" value="P-loop containing nucleotide triphosphate hydrolases"/>
    <property type="match status" value="1"/>
</dbReference>
<dbReference type="HOGENOM" id="CLU_012039_2_1_5"/>
<keyword evidence="3" id="KW-1003">Cell membrane</keyword>
<proteinExistence type="inferred from homology"/>
<dbReference type="AlphaFoldDB" id="D1ATC0"/>
<feature type="compositionally biased region" description="Acidic residues" evidence="7">
    <location>
        <begin position="633"/>
        <end position="651"/>
    </location>
</feature>
<sequence>MHSSSNHIRNILVFFFGMFFLLEFCFYISGALFVLSMWGLEYLDFNALNPSISDFPMRLWPTIFNYIHGWWADPKLYGVPNSLKLWLSFAAPLCIVGTVFWNLRHILLEWRPFRKKEALHGDSRWASERDIRKIGLRSRKGLLLGKDQRGYLVADGYQHALLFAPTGSGKGVGFVIPNLLFWEDSLVVHDIKLENYDITSGWRKKIGQEVYVWNPAQPDGISHCYNPLDWISKKPGQMVDDVQKIANLIMPEQDFWYNEARSLFVGVVLYLLAVPEKVKSFGEVVRTMRSDDVVYNLAVVLDTIGKKIHPVAYMNIAAFLQKADKERSGVVSTMNSSLELWANPLIDTATASSDFNIQEFKKKKITVYVGLTPDNLTRLRPLMQVFYQQATEFLCRALPSDDEPYGVLFMMDEFPTLGKMEQFQTGIAYFRGYRVRLFLIIQDTEQLKGIYEEAGMNSFLSNSTYRITFAANNIETANLISQLIGNKTVSQESLNRPKFLDLNPASRSLHISDTQRALLLPQEVIMLPKDEQILLIESTYPIKSKKIKYYEDKFFTKKLLKSTFVPTQEPYDPDAARGGVDTVAEDVPTSEEGEQQAAIAHEESAQEAQQPQEQHGDEAGYDEFGDYPQDYDYSSEDDEYMEGLDDIEGEDVPLNGEGLDDIGDEDGYPEDHVSDEGHPEEDELLAYEEEHTDGELQQGDEDGYGGGDEEPYYEENDGGEPYEADEIRGSEGEATDVYPAEDELLAYEEEPTDGELQDAEDEYSSGDEEPYYEESGGDEPYGEDETYDDEDTQPPRRDGKQRDDDNPQ</sequence>
<organism evidence="9 10">
    <name type="scientific">Anaplasma centrale (strain Israel)</name>
    <name type="common">Anaplasma marginale subsp. centrale (strain Israel)</name>
    <dbReference type="NCBI Taxonomy" id="574556"/>
    <lineage>
        <taxon>Bacteria</taxon>
        <taxon>Pseudomonadati</taxon>
        <taxon>Pseudomonadota</taxon>
        <taxon>Alphaproteobacteria</taxon>
        <taxon>Rickettsiales</taxon>
        <taxon>Anaplasmataceae</taxon>
        <taxon>Anaplasma</taxon>
    </lineage>
</organism>
<reference evidence="9 10" key="1">
    <citation type="journal article" date="2010" name="J. Bacteriol.">
        <title>Complete genome sequence of Anaplasma marginale subsp. centrale.</title>
        <authorList>
            <person name="Herndon D.R."/>
            <person name="Palmer G.H."/>
            <person name="Shkap V."/>
            <person name="Knowles D.P. Jr."/>
            <person name="Brayton K.A."/>
        </authorList>
    </citation>
    <scope>NUCLEOTIDE SEQUENCE [LARGE SCALE GENOMIC DNA]</scope>
    <source>
        <strain evidence="9 10">Israel</strain>
    </source>
</reference>
<dbReference type="CDD" id="cd01127">
    <property type="entry name" value="TrwB_TraG_TraD_VirD4"/>
    <property type="match status" value="1"/>
</dbReference>
<feature type="compositionally biased region" description="Acidic residues" evidence="7">
    <location>
        <begin position="678"/>
        <end position="724"/>
    </location>
</feature>
<feature type="compositionally biased region" description="Acidic residues" evidence="7">
    <location>
        <begin position="739"/>
        <end position="792"/>
    </location>
</feature>
<keyword evidence="5 8" id="KW-1133">Transmembrane helix</keyword>
<evidence type="ECO:0000256" key="5">
    <source>
        <dbReference type="ARBA" id="ARBA00022989"/>
    </source>
</evidence>
<feature type="compositionally biased region" description="Acidic residues" evidence="7">
    <location>
        <begin position="658"/>
        <end position="668"/>
    </location>
</feature>
<dbReference type="GO" id="GO:0005886">
    <property type="term" value="C:plasma membrane"/>
    <property type="evidence" value="ECO:0007669"/>
    <property type="project" value="UniProtKB-SubCell"/>
</dbReference>
<dbReference type="InterPro" id="IPR051539">
    <property type="entry name" value="T4SS-coupling_protein"/>
</dbReference>
<dbReference type="KEGG" id="acn:ACIS_00094"/>
<dbReference type="FunFam" id="3.40.50.300:FF:002005">
    <property type="entry name" value="Type IV secretion system protein VirD4"/>
    <property type="match status" value="1"/>
</dbReference>
<keyword evidence="10" id="KW-1185">Reference proteome</keyword>
<feature type="transmembrane region" description="Helical" evidence="8">
    <location>
        <begin position="85"/>
        <end position="107"/>
    </location>
</feature>
<gene>
    <name evidence="9" type="primary">virD4</name>
    <name evidence="9" type="ordered locus">ACIS_00094</name>
</gene>
<dbReference type="PANTHER" id="PTHR37937">
    <property type="entry name" value="CONJUGATIVE TRANSFER: DNA TRANSPORT"/>
    <property type="match status" value="1"/>
</dbReference>
<dbReference type="Pfam" id="PF02534">
    <property type="entry name" value="T4SS-DNA_transf"/>
    <property type="match status" value="1"/>
</dbReference>
<comment type="subcellular location">
    <subcellularLocation>
        <location evidence="1">Cell membrane</location>
        <topology evidence="1">Multi-pass membrane protein</topology>
    </subcellularLocation>
</comment>
<evidence type="ECO:0000256" key="2">
    <source>
        <dbReference type="ARBA" id="ARBA00008806"/>
    </source>
</evidence>
<evidence type="ECO:0000313" key="9">
    <source>
        <dbReference type="EMBL" id="ACZ48798.1"/>
    </source>
</evidence>
<dbReference type="InterPro" id="IPR027417">
    <property type="entry name" value="P-loop_NTPase"/>
</dbReference>
<dbReference type="OrthoDB" id="9759295at2"/>
<keyword evidence="6 8" id="KW-0472">Membrane</keyword>
<accession>D1ATC0</accession>
<dbReference type="NCBIfam" id="NF010472">
    <property type="entry name" value="PRK13897.1"/>
    <property type="match status" value="1"/>
</dbReference>
<feature type="transmembrane region" description="Helical" evidence="8">
    <location>
        <begin position="12"/>
        <end position="40"/>
    </location>
</feature>
<dbReference type="EMBL" id="CP001759">
    <property type="protein sequence ID" value="ACZ48798.1"/>
    <property type="molecule type" value="Genomic_DNA"/>
</dbReference>
<dbReference type="eggNOG" id="COG3505">
    <property type="taxonomic scope" value="Bacteria"/>
</dbReference>
<evidence type="ECO:0000256" key="4">
    <source>
        <dbReference type="ARBA" id="ARBA00022692"/>
    </source>
</evidence>
<evidence type="ECO:0000313" key="10">
    <source>
        <dbReference type="Proteomes" id="UP000000630"/>
    </source>
</evidence>
<protein>
    <submittedName>
        <fullName evidence="9">Type IV secretion system protein VirD4</fullName>
    </submittedName>
</protein>
<keyword evidence="4 8" id="KW-0812">Transmembrane</keyword>
<dbReference type="RefSeq" id="WP_012880285.1">
    <property type="nucleotide sequence ID" value="NC_013532.1"/>
</dbReference>
<name>D1ATC0_ANACI</name>
<evidence type="ECO:0000256" key="1">
    <source>
        <dbReference type="ARBA" id="ARBA00004651"/>
    </source>
</evidence>
<evidence type="ECO:0000256" key="7">
    <source>
        <dbReference type="SAM" id="MobiDB-lite"/>
    </source>
</evidence>
<feature type="compositionally biased region" description="Basic and acidic residues" evidence="7">
    <location>
        <begin position="793"/>
        <end position="808"/>
    </location>
</feature>
<dbReference type="Proteomes" id="UP000000630">
    <property type="component" value="Chromosome"/>
</dbReference>
<dbReference type="SUPFAM" id="SSF52540">
    <property type="entry name" value="P-loop containing nucleoside triphosphate hydrolases"/>
    <property type="match status" value="1"/>
</dbReference>
<dbReference type="PANTHER" id="PTHR37937:SF1">
    <property type="entry name" value="CONJUGATIVE TRANSFER: DNA TRANSPORT"/>
    <property type="match status" value="1"/>
</dbReference>
<evidence type="ECO:0000256" key="8">
    <source>
        <dbReference type="SAM" id="Phobius"/>
    </source>
</evidence>
<dbReference type="STRING" id="574556.ACIS_00094"/>
<evidence type="ECO:0000256" key="6">
    <source>
        <dbReference type="ARBA" id="ARBA00023136"/>
    </source>
</evidence>
<evidence type="ECO:0000256" key="3">
    <source>
        <dbReference type="ARBA" id="ARBA00022475"/>
    </source>
</evidence>
<feature type="region of interest" description="Disordered" evidence="7">
    <location>
        <begin position="586"/>
        <end position="808"/>
    </location>
</feature>
<comment type="similarity">
    <text evidence="2">Belongs to the VirD4/TraG family.</text>
</comment>